<dbReference type="AlphaFoldDB" id="A0A126UZF5"/>
<sequence>MRRLSENTMWVCLHIRREWQIYLLLAPTVTWFLVFLYKPMYGLQIAFPITIILALAFNEFVIPGLKKTAQTIVYLPHFISTVILVFSKRPALVRFCQRSSPC</sequence>
<proteinExistence type="predicted"/>
<accession>A0A126UZF5</accession>
<protein>
    <submittedName>
        <fullName evidence="2">Uncharacterized protein</fullName>
    </submittedName>
</protein>
<dbReference type="Proteomes" id="UP000070371">
    <property type="component" value="Chromosome"/>
</dbReference>
<keyword evidence="1" id="KW-1133">Transmembrane helix</keyword>
<dbReference type="STRING" id="1579316.RC74_09275"/>
<keyword evidence="1" id="KW-0812">Transmembrane</keyword>
<evidence type="ECO:0000313" key="3">
    <source>
        <dbReference type="Proteomes" id="UP000070371"/>
    </source>
</evidence>
<evidence type="ECO:0000313" key="2">
    <source>
        <dbReference type="EMBL" id="AML51420.1"/>
    </source>
</evidence>
<reference evidence="2 3" key="1">
    <citation type="submission" date="2016-02" db="EMBL/GenBank/DDBJ databases">
        <title>Complete genome sequence of Halocynthiibacter arcticus PAMC 20958t from arctic marine sediment.</title>
        <authorList>
            <person name="Lee Y.M."/>
            <person name="Baek K."/>
            <person name="Lee H.K."/>
            <person name="Shin S.C."/>
        </authorList>
    </citation>
    <scope>NUCLEOTIDE SEQUENCE [LARGE SCALE GENOMIC DNA]</scope>
    <source>
        <strain evidence="2">PAMC 20958</strain>
    </source>
</reference>
<feature type="transmembrane region" description="Helical" evidence="1">
    <location>
        <begin position="21"/>
        <end position="37"/>
    </location>
</feature>
<feature type="transmembrane region" description="Helical" evidence="1">
    <location>
        <begin position="43"/>
        <end position="62"/>
    </location>
</feature>
<dbReference type="KEGG" id="hat:RC74_09275"/>
<organism evidence="2 3">
    <name type="scientific">Falsihalocynthiibacter arcticus</name>
    <dbReference type="NCBI Taxonomy" id="1579316"/>
    <lineage>
        <taxon>Bacteria</taxon>
        <taxon>Pseudomonadati</taxon>
        <taxon>Pseudomonadota</taxon>
        <taxon>Alphaproteobacteria</taxon>
        <taxon>Rhodobacterales</taxon>
        <taxon>Roseobacteraceae</taxon>
        <taxon>Falsihalocynthiibacter</taxon>
    </lineage>
</organism>
<evidence type="ECO:0000256" key="1">
    <source>
        <dbReference type="SAM" id="Phobius"/>
    </source>
</evidence>
<keyword evidence="3" id="KW-1185">Reference proteome</keyword>
<gene>
    <name evidence="2" type="ORF">RC74_09275</name>
</gene>
<keyword evidence="1" id="KW-0472">Membrane</keyword>
<dbReference type="EMBL" id="CP014327">
    <property type="protein sequence ID" value="AML51420.1"/>
    <property type="molecule type" value="Genomic_DNA"/>
</dbReference>
<name>A0A126UZF5_9RHOB</name>